<evidence type="ECO:0000259" key="3">
    <source>
        <dbReference type="Pfam" id="PF13539"/>
    </source>
</evidence>
<dbReference type="InterPro" id="IPR039561">
    <property type="entry name" value="Peptidase_M15C"/>
</dbReference>
<name>A0ABX8EBQ2_9ACTN</name>
<evidence type="ECO:0000313" key="4">
    <source>
        <dbReference type="EMBL" id="QVT77715.1"/>
    </source>
</evidence>
<dbReference type="EMBL" id="CP075371">
    <property type="protein sequence ID" value="QVT77715.1"/>
    <property type="molecule type" value="Genomic_DNA"/>
</dbReference>
<dbReference type="SUPFAM" id="SSF55166">
    <property type="entry name" value="Hedgehog/DD-peptidase"/>
    <property type="match status" value="1"/>
</dbReference>
<evidence type="ECO:0000256" key="1">
    <source>
        <dbReference type="SAM" id="MobiDB-lite"/>
    </source>
</evidence>
<proteinExistence type="predicted"/>
<accession>A0ABX8EBQ2</accession>
<feature type="region of interest" description="Disordered" evidence="1">
    <location>
        <begin position="23"/>
        <end position="98"/>
    </location>
</feature>
<dbReference type="Proteomes" id="UP000679307">
    <property type="component" value="Chromosome"/>
</dbReference>
<gene>
    <name evidence="4" type="ORF">ENKNEFLB_00080</name>
</gene>
<protein>
    <recommendedName>
        <fullName evidence="3">Peptidase M15C domain-containing protein</fullName>
    </recommendedName>
</protein>
<dbReference type="Gene3D" id="3.30.1380.10">
    <property type="match status" value="1"/>
</dbReference>
<dbReference type="Pfam" id="PF13539">
    <property type="entry name" value="Peptidase_M15_4"/>
    <property type="match status" value="1"/>
</dbReference>
<organism evidence="4 5">
    <name type="scientific">Nocardioides aquaticus</name>
    <dbReference type="NCBI Taxonomy" id="160826"/>
    <lineage>
        <taxon>Bacteria</taxon>
        <taxon>Bacillati</taxon>
        <taxon>Actinomycetota</taxon>
        <taxon>Actinomycetes</taxon>
        <taxon>Propionibacteriales</taxon>
        <taxon>Nocardioidaceae</taxon>
        <taxon>Nocardioides</taxon>
    </lineage>
</organism>
<dbReference type="PROSITE" id="PS51257">
    <property type="entry name" value="PROKAR_LIPOPROTEIN"/>
    <property type="match status" value="1"/>
</dbReference>
<keyword evidence="2" id="KW-0732">Signal</keyword>
<sequence length="436" mass="45702">MRRGVARVAGGLAVAAVLTACAGDPSGAGSGTAEDPVMGTSPVSEALEAPTGGGSAAGSGRSTDREDRQDAAGGRDDGVVVADPEHAVEPPGPRGRDEAIAPPDMLLFNADEPLADEVVDEIAAVDGVDEVSRLSMAQVSLEERVYTVAAVDSATYRLFTPPESALFQEQWDRVAGGEVALTTASEKSLPVDGDGYLQLALGEDDAQEIHVGAIAPQIDQVDAVVNTSWGEELGIPAGNALLVRTGQKAPQALRPVIAKILGDQATIQDMDVVAREGLDTDATQQAFLVGGVAEAVGTFRYTVAGGQVIPEQAWESQYISTEEVPILGTVTCNKAMMPQLRAALEEITLAGLADKINPGEYAGCYYPRFIAGSTTLSNHSFGTAFDLNVPGNLRGTVGEMDRGVVAIFKRWGFAWGGDWSYTDPMHFEMESLVEPR</sequence>
<feature type="domain" description="Peptidase M15C" evidence="3">
    <location>
        <begin position="372"/>
        <end position="429"/>
    </location>
</feature>
<dbReference type="RefSeq" id="WP_214057394.1">
    <property type="nucleotide sequence ID" value="NZ_CP075371.1"/>
</dbReference>
<dbReference type="InterPro" id="IPR009045">
    <property type="entry name" value="Zn_M74/Hedgehog-like"/>
</dbReference>
<feature type="compositionally biased region" description="Basic and acidic residues" evidence="1">
    <location>
        <begin position="62"/>
        <end position="98"/>
    </location>
</feature>
<evidence type="ECO:0000256" key="2">
    <source>
        <dbReference type="SAM" id="SignalP"/>
    </source>
</evidence>
<feature type="signal peptide" evidence="2">
    <location>
        <begin position="1"/>
        <end position="22"/>
    </location>
</feature>
<reference evidence="4 5" key="1">
    <citation type="submission" date="2021-05" db="EMBL/GenBank/DDBJ databases">
        <title>Complete genome of Nocardioides aquaticus KCTC 9944T isolated from meromictic and hypersaline Ekho Lake, Antarctica.</title>
        <authorList>
            <person name="Hwang K."/>
            <person name="Kim K.M."/>
            <person name="Choe H."/>
        </authorList>
    </citation>
    <scope>NUCLEOTIDE SEQUENCE [LARGE SCALE GENOMIC DNA]</scope>
    <source>
        <strain evidence="4 5">KCTC 9944</strain>
    </source>
</reference>
<evidence type="ECO:0000313" key="5">
    <source>
        <dbReference type="Proteomes" id="UP000679307"/>
    </source>
</evidence>
<feature type="chain" id="PRO_5047270729" description="Peptidase M15C domain-containing protein" evidence="2">
    <location>
        <begin position="23"/>
        <end position="436"/>
    </location>
</feature>
<keyword evidence="5" id="KW-1185">Reference proteome</keyword>